<proteinExistence type="predicted"/>
<protein>
    <submittedName>
        <fullName evidence="2">Uncharacterized protein</fullName>
    </submittedName>
</protein>
<dbReference type="EMBL" id="NNAY01001035">
    <property type="protein sequence ID" value="OXU25396.1"/>
    <property type="molecule type" value="Genomic_DNA"/>
</dbReference>
<gene>
    <name evidence="2" type="ORF">TSAR_016986</name>
</gene>
<accession>A0A232F3H9</accession>
<comment type="caution">
    <text evidence="2">The sequence shown here is derived from an EMBL/GenBank/DDBJ whole genome shotgun (WGS) entry which is preliminary data.</text>
</comment>
<sequence>MKFPKYTLEENKSHQKTLAETWFCKKNSKAETSHENNSNKNRNGNAVTKFKTPLIQFKNQDPLQISKSIINGTNILYEDKENESDDNDVVVSSQSSNESKLRQKIGESLSKKSATTKVSPQKVKIISTPNLSKQNLSISDLGDTSLVKDELVTDMYDNVADYEPIELSHDLSSLLADPKLISNILSQPIIGMEMPEDQTENDPVQDPLYINEKDEIEHLQSPPPKKRTRSNTFDKSTSKKVCYSSHDEEENYSRRKSNSKNKEMEDALPDELRKKLKLMKVKLQHQVPPQHKIENNAGSRPMSEEQSKEFETYGPLKRGSFTKSEDEIIRKNWQDFCEIHEWDENIVSPFLSMRHKGKYYIPELIERKNFVRFLANGLPWRSLYNLKTYSIKYSSKEDEIIMSHFRDASTAAIVNQCAKVAEILKRKRHSVWLRYQKLKKMHNLTSRKSDLSDYESDEREVSNKKKVKTKSRKRKTSYSDTKRQKKIIHGKVYTNVKWTSPVVNKFIETLIKETSSSNVQDLKYKKIDQSVWIKVEKSISVDRATLQNFWHCQLHLQLFSPGPIYLNDTKMKLIDMHENKEKNLDDILWEDVCLSFDGITTDFLSKLFDHLIQHAQNKIDSNNLKEIVQYLYENHIPELEDKTTDVILPKLYYKGGRIICIDKGTEKKIFNRITIDDWTLEMIDEFIKTLMDITLCNNVKELKNYAIPEYVWKEIEKLLNINSESLKKLWYFNVYQKGITKTRDINWHNLTLSFDGMTKLFLNRVLNNLLHIARIKTESVEFEDQITYLYTEYLPHLIEQPEDKILPRLTYDNNKLVHYEIDVQKKMSYIEKLNVVYEDHDQ</sequence>
<dbReference type="OrthoDB" id="5812619at2759"/>
<evidence type="ECO:0000313" key="3">
    <source>
        <dbReference type="Proteomes" id="UP000215335"/>
    </source>
</evidence>
<feature type="region of interest" description="Disordered" evidence="1">
    <location>
        <begin position="80"/>
        <end position="117"/>
    </location>
</feature>
<evidence type="ECO:0000313" key="2">
    <source>
        <dbReference type="EMBL" id="OXU25396.1"/>
    </source>
</evidence>
<dbReference type="Proteomes" id="UP000215335">
    <property type="component" value="Unassembled WGS sequence"/>
</dbReference>
<dbReference type="STRING" id="543379.A0A232F3H9"/>
<feature type="compositionally biased region" description="Low complexity" evidence="1">
    <location>
        <begin position="89"/>
        <end position="98"/>
    </location>
</feature>
<name>A0A232F3H9_9HYME</name>
<reference evidence="2 3" key="1">
    <citation type="journal article" date="2017" name="Curr. Biol.">
        <title>The Evolution of Venom by Co-option of Single-Copy Genes.</title>
        <authorList>
            <person name="Martinson E.O."/>
            <person name="Mrinalini"/>
            <person name="Kelkar Y.D."/>
            <person name="Chang C.H."/>
            <person name="Werren J.H."/>
        </authorList>
    </citation>
    <scope>NUCLEOTIDE SEQUENCE [LARGE SCALE GENOMIC DNA]</scope>
    <source>
        <strain evidence="2 3">Alberta</strain>
        <tissue evidence="2">Whole body</tissue>
    </source>
</reference>
<feature type="compositionally biased region" description="Basic residues" evidence="1">
    <location>
        <begin position="464"/>
        <end position="476"/>
    </location>
</feature>
<feature type="region of interest" description="Disordered" evidence="1">
    <location>
        <begin position="215"/>
        <end position="266"/>
    </location>
</feature>
<dbReference type="AlphaFoldDB" id="A0A232F3H9"/>
<keyword evidence="3" id="KW-1185">Reference proteome</keyword>
<organism evidence="2 3">
    <name type="scientific">Trichomalopsis sarcophagae</name>
    <dbReference type="NCBI Taxonomy" id="543379"/>
    <lineage>
        <taxon>Eukaryota</taxon>
        <taxon>Metazoa</taxon>
        <taxon>Ecdysozoa</taxon>
        <taxon>Arthropoda</taxon>
        <taxon>Hexapoda</taxon>
        <taxon>Insecta</taxon>
        <taxon>Pterygota</taxon>
        <taxon>Neoptera</taxon>
        <taxon>Endopterygota</taxon>
        <taxon>Hymenoptera</taxon>
        <taxon>Apocrita</taxon>
        <taxon>Proctotrupomorpha</taxon>
        <taxon>Chalcidoidea</taxon>
        <taxon>Pteromalidae</taxon>
        <taxon>Pteromalinae</taxon>
        <taxon>Trichomalopsis</taxon>
    </lineage>
</organism>
<evidence type="ECO:0000256" key="1">
    <source>
        <dbReference type="SAM" id="MobiDB-lite"/>
    </source>
</evidence>
<feature type="region of interest" description="Disordered" evidence="1">
    <location>
        <begin position="455"/>
        <end position="481"/>
    </location>
</feature>